<accession>A0A3S3PDG0</accession>
<keyword evidence="7 25" id="KW-0808">Transferase</keyword>
<dbReference type="InterPro" id="IPR002008">
    <property type="entry name" value="DNA_pol_X_beta-like"/>
</dbReference>
<evidence type="ECO:0000259" key="26">
    <source>
        <dbReference type="SMART" id="SM00278"/>
    </source>
</evidence>
<keyword evidence="6" id="KW-0237">DNA synthesis</keyword>
<evidence type="ECO:0000256" key="6">
    <source>
        <dbReference type="ARBA" id="ARBA00022634"/>
    </source>
</evidence>
<dbReference type="GO" id="GO:0005737">
    <property type="term" value="C:cytoplasm"/>
    <property type="evidence" value="ECO:0007669"/>
    <property type="project" value="UniProtKB-SubCell"/>
</dbReference>
<dbReference type="GO" id="GO:0051575">
    <property type="term" value="F:5'-deoxyribose-5-phosphate lyase activity"/>
    <property type="evidence" value="ECO:0007669"/>
    <property type="project" value="RHEA"/>
</dbReference>
<dbReference type="InterPro" id="IPR018944">
    <property type="entry name" value="DNA_pol_lambd_fingers_domain"/>
</dbReference>
<evidence type="ECO:0000256" key="7">
    <source>
        <dbReference type="ARBA" id="ARBA00022679"/>
    </source>
</evidence>
<dbReference type="SUPFAM" id="SSF81301">
    <property type="entry name" value="Nucleotidyltransferase"/>
    <property type="match status" value="1"/>
</dbReference>
<evidence type="ECO:0000259" key="27">
    <source>
        <dbReference type="SMART" id="SM00483"/>
    </source>
</evidence>
<evidence type="ECO:0000256" key="11">
    <source>
        <dbReference type="ARBA" id="ARBA00022763"/>
    </source>
</evidence>
<dbReference type="InterPro" id="IPR028207">
    <property type="entry name" value="DNA_pol_B_palm_palm"/>
</dbReference>
<protein>
    <recommendedName>
        <fullName evidence="25">DNA polymerase</fullName>
        <ecNumber evidence="25">2.7.7.7</ecNumber>
    </recommendedName>
</protein>
<dbReference type="Gene3D" id="3.30.210.10">
    <property type="entry name" value="DNA polymerase, thumb domain"/>
    <property type="match status" value="1"/>
</dbReference>
<sequence>MDSKRKPKSHPNEDICDMLNELANYENNVKRDVHRSRAYRKAAKTLSDLNYRVKSGEDAIKLPGIGKSIAAKIEEYLNTGEMKKLNAARKDDHFAIINDLTRVSGIGPVFAKELMESGITSIEELKKNIHLLNHHQKIGLKYLNDFEQKIPRSEMEQMEKFIKKVAKEIEKNIIITICGSYRRGLPESGDIDVLITDENSHNYLNLLVEKLTNKGFITDTIAQGDTKFMGVCKLQNFEKHRRIDIRFIPFNDYYCGVLYFTGSQMFNQEMRRHALEQGYTLNEHSLRKLGSTGVPGEPLVVASERDIFEYISFPYKEPSERNW</sequence>
<dbReference type="InterPro" id="IPR037160">
    <property type="entry name" value="DNA_Pol_thumb_sf"/>
</dbReference>
<evidence type="ECO:0000256" key="21">
    <source>
        <dbReference type="ARBA" id="ARBA00044678"/>
    </source>
</evidence>
<feature type="domain" description="Helix-hairpin-helix DNA-binding motif class 1" evidence="26">
    <location>
        <begin position="57"/>
        <end position="76"/>
    </location>
</feature>
<comment type="caution">
    <text evidence="28">The sequence shown here is derived from an EMBL/GenBank/DDBJ whole genome shotgun (WGS) entry which is preliminary data.</text>
</comment>
<evidence type="ECO:0000256" key="19">
    <source>
        <dbReference type="ARBA" id="ARBA00023242"/>
    </source>
</evidence>
<dbReference type="GO" id="GO:0046872">
    <property type="term" value="F:metal ion binding"/>
    <property type="evidence" value="ECO:0007669"/>
    <property type="project" value="UniProtKB-UniRule"/>
</dbReference>
<dbReference type="Pfam" id="PF14791">
    <property type="entry name" value="DNA_pol_B_thumb"/>
    <property type="match status" value="1"/>
</dbReference>
<dbReference type="Pfam" id="PF14716">
    <property type="entry name" value="HHH_8"/>
    <property type="match status" value="1"/>
</dbReference>
<dbReference type="Gene3D" id="1.10.150.110">
    <property type="entry name" value="DNA polymerase beta, N-terminal domain-like"/>
    <property type="match status" value="1"/>
</dbReference>
<evidence type="ECO:0000256" key="25">
    <source>
        <dbReference type="RuleBase" id="RU366014"/>
    </source>
</evidence>
<keyword evidence="18" id="KW-0456">Lyase</keyword>
<keyword evidence="11 25" id="KW-0227">DNA damage</keyword>
<dbReference type="InterPro" id="IPR010996">
    <property type="entry name" value="HHH_MUS81"/>
</dbReference>
<dbReference type="PRINTS" id="PR00869">
    <property type="entry name" value="DNAPOLX"/>
</dbReference>
<keyword evidence="16" id="KW-0238">DNA-binding</keyword>
<evidence type="ECO:0000256" key="10">
    <source>
        <dbReference type="ARBA" id="ARBA00022723"/>
    </source>
</evidence>
<dbReference type="CDD" id="cd00141">
    <property type="entry name" value="NT_POLXc"/>
    <property type="match status" value="1"/>
</dbReference>
<evidence type="ECO:0000256" key="24">
    <source>
        <dbReference type="PIRSR" id="PIRSR622312-50"/>
    </source>
</evidence>
<dbReference type="EMBL" id="NCKU01004255">
    <property type="protein sequence ID" value="RWS06233.1"/>
    <property type="molecule type" value="Genomic_DNA"/>
</dbReference>
<dbReference type="GO" id="GO:0005634">
    <property type="term" value="C:nucleus"/>
    <property type="evidence" value="ECO:0007669"/>
    <property type="project" value="UniProtKB-SubCell"/>
</dbReference>
<evidence type="ECO:0000256" key="16">
    <source>
        <dbReference type="ARBA" id="ARBA00023125"/>
    </source>
</evidence>
<evidence type="ECO:0000256" key="3">
    <source>
        <dbReference type="ARBA" id="ARBA00004496"/>
    </source>
</evidence>
<evidence type="ECO:0000256" key="12">
    <source>
        <dbReference type="ARBA" id="ARBA00022842"/>
    </source>
</evidence>
<keyword evidence="9" id="KW-0235">DNA replication</keyword>
<evidence type="ECO:0000256" key="20">
    <source>
        <dbReference type="ARBA" id="ARBA00044632"/>
    </source>
</evidence>
<keyword evidence="8 25" id="KW-0548">Nucleotidyltransferase</keyword>
<evidence type="ECO:0000256" key="9">
    <source>
        <dbReference type="ARBA" id="ARBA00022705"/>
    </source>
</evidence>
<keyword evidence="29" id="KW-1185">Reference proteome</keyword>
<evidence type="ECO:0000256" key="8">
    <source>
        <dbReference type="ARBA" id="ARBA00022695"/>
    </source>
</evidence>
<feature type="domain" description="Helix-hairpin-helix DNA-binding motif class 1" evidence="26">
    <location>
        <begin position="98"/>
        <end position="117"/>
    </location>
</feature>
<gene>
    <name evidence="28" type="ORF">B4U79_00749</name>
</gene>
<keyword evidence="13" id="KW-0832">Ubl conjugation</keyword>
<evidence type="ECO:0000256" key="17">
    <source>
        <dbReference type="ARBA" id="ARBA00023204"/>
    </source>
</evidence>
<dbReference type="PRINTS" id="PR00870">
    <property type="entry name" value="DNAPOLXBETA"/>
</dbReference>
<comment type="function">
    <text evidence="25">DNA polymerase that functions in several pathways of DNA repair. Involved in base excision repair (BER) responsible for repair of lesions that give rise to abasic (AP) sites in DNA. Also contributes to DNA double-strand break repair by non-homologous end joining and homologous recombination. Has both template-dependent and template-independent (terminal transferase) DNA polymerase activities. Has also a 5'-deoxyribose-5-phosphate lyase (dRP lyase) activity.</text>
</comment>
<keyword evidence="15" id="KW-0915">Sodium</keyword>
<keyword evidence="17 25" id="KW-0234">DNA repair</keyword>
<dbReference type="OrthoDB" id="205514at2759"/>
<evidence type="ECO:0000313" key="29">
    <source>
        <dbReference type="Proteomes" id="UP000285301"/>
    </source>
</evidence>
<dbReference type="PANTHER" id="PTHR11276">
    <property type="entry name" value="DNA POLYMERASE TYPE-X FAMILY MEMBER"/>
    <property type="match status" value="1"/>
</dbReference>
<dbReference type="Pfam" id="PF14792">
    <property type="entry name" value="DNA_pol_B_palm"/>
    <property type="match status" value="1"/>
</dbReference>
<evidence type="ECO:0000256" key="18">
    <source>
        <dbReference type="ARBA" id="ARBA00023239"/>
    </source>
</evidence>
<keyword evidence="19 25" id="KW-0539">Nucleus</keyword>
<comment type="catalytic activity">
    <reaction evidence="20">
        <text>2'-deoxyribonucleotide-(2'-deoxyribose 5'-phosphate)-2'-deoxyribonucleotide-DNA = a 3'-end 2'-deoxyribonucleotide-(2,3-dehydro-2,3-deoxyribose 5'-phosphate)-DNA + a 5'-end 5'-phospho-2'-deoxyribonucleoside-DNA + H(+)</text>
        <dbReference type="Rhea" id="RHEA:66592"/>
        <dbReference type="Rhea" id="RHEA-COMP:13180"/>
        <dbReference type="Rhea" id="RHEA-COMP:16897"/>
        <dbReference type="Rhea" id="RHEA-COMP:17067"/>
        <dbReference type="ChEBI" id="CHEBI:15378"/>
        <dbReference type="ChEBI" id="CHEBI:136412"/>
        <dbReference type="ChEBI" id="CHEBI:157695"/>
        <dbReference type="ChEBI" id="CHEBI:167181"/>
        <dbReference type="EC" id="4.2.99.18"/>
    </reaction>
</comment>
<dbReference type="FunFam" id="1.10.150.110:FF:000005">
    <property type="entry name" value="DNA polymerase POL4"/>
    <property type="match status" value="1"/>
</dbReference>
<comment type="catalytic activity">
    <reaction evidence="23 25">
        <text>DNA(n) + a 2'-deoxyribonucleoside 5'-triphosphate = DNA(n+1) + diphosphate</text>
        <dbReference type="Rhea" id="RHEA:22508"/>
        <dbReference type="Rhea" id="RHEA-COMP:17339"/>
        <dbReference type="Rhea" id="RHEA-COMP:17340"/>
        <dbReference type="ChEBI" id="CHEBI:33019"/>
        <dbReference type="ChEBI" id="CHEBI:61560"/>
        <dbReference type="ChEBI" id="CHEBI:173112"/>
        <dbReference type="EC" id="2.7.7.7"/>
    </reaction>
</comment>
<evidence type="ECO:0000256" key="13">
    <source>
        <dbReference type="ARBA" id="ARBA00022843"/>
    </source>
</evidence>
<dbReference type="SUPFAM" id="SSF47802">
    <property type="entry name" value="DNA polymerase beta, N-terminal domain-like"/>
    <property type="match status" value="1"/>
</dbReference>
<evidence type="ECO:0000256" key="22">
    <source>
        <dbReference type="ARBA" id="ARBA00045548"/>
    </source>
</evidence>
<evidence type="ECO:0000256" key="23">
    <source>
        <dbReference type="ARBA" id="ARBA00049244"/>
    </source>
</evidence>
<comment type="function">
    <text evidence="22">Repair polymerase that plays a key role in base-excision repair. During this process, the damaged base is excised by specific DNA glycosylases, the DNA backbone is nicked at the abasic site by an apurinic/apyrimidic (AP) endonuclease, and POLB removes 5'-deoxyribose-phosphate from the preincised AP site acting as a 5'-deoxyribose-phosphate lyase (5'-dRP lyase); through its DNA polymerase activity, it adds one nucleotide to the 3' end of the arising single-nucleotide gap. Conducts 'gap-filling' DNA synthesis in a stepwise distributive fashion rather than in a processive fashion as for other DNA polymerases. It is also able to cleave sugar-phosphate bonds 3' to an intact AP site, acting as an AP lyase.</text>
</comment>
<dbReference type="Proteomes" id="UP000285301">
    <property type="component" value="Unassembled WGS sequence"/>
</dbReference>
<name>A0A3S3PDG0_9ACAR</name>
<dbReference type="InterPro" id="IPR029398">
    <property type="entry name" value="PolB_thumb"/>
</dbReference>
<dbReference type="InterPro" id="IPR002054">
    <property type="entry name" value="DNA-dir_DNA_pol_X"/>
</dbReference>
<dbReference type="InterPro" id="IPR043519">
    <property type="entry name" value="NT_sf"/>
</dbReference>
<dbReference type="PANTHER" id="PTHR11276:SF42">
    <property type="entry name" value="DNA POLYMERASE BETA"/>
    <property type="match status" value="1"/>
</dbReference>
<dbReference type="SMART" id="SM00483">
    <property type="entry name" value="POLXc"/>
    <property type="match status" value="1"/>
</dbReference>
<evidence type="ECO:0000256" key="15">
    <source>
        <dbReference type="ARBA" id="ARBA00023053"/>
    </source>
</evidence>
<dbReference type="Gene3D" id="3.30.460.10">
    <property type="entry name" value="Beta Polymerase, domain 2"/>
    <property type="match status" value="1"/>
</dbReference>
<keyword evidence="5" id="KW-0963">Cytoplasm</keyword>
<dbReference type="GO" id="GO:0006284">
    <property type="term" value="P:base-excision repair"/>
    <property type="evidence" value="ECO:0007669"/>
    <property type="project" value="TreeGrafter"/>
</dbReference>
<dbReference type="GO" id="GO:0003887">
    <property type="term" value="F:DNA-directed DNA polymerase activity"/>
    <property type="evidence" value="ECO:0007669"/>
    <property type="project" value="UniProtKB-UniRule"/>
</dbReference>
<dbReference type="Pfam" id="PF10391">
    <property type="entry name" value="DNA_pol_lambd_f"/>
    <property type="match status" value="1"/>
</dbReference>
<feature type="active site" description="Nucleophile; Schiff-base intermediate with DNA; for 5'-dRP lyase activity" evidence="24">
    <location>
        <position position="72"/>
    </location>
</feature>
<dbReference type="InterPro" id="IPR003583">
    <property type="entry name" value="Hlx-hairpin-Hlx_DNA-bd_motif"/>
</dbReference>
<keyword evidence="12" id="KW-0460">Magnesium</keyword>
<keyword evidence="10" id="KW-0479">Metal-binding</keyword>
<dbReference type="Gene3D" id="1.10.150.20">
    <property type="entry name" value="5' to 3' exonuclease, C-terminal subdomain"/>
    <property type="match status" value="1"/>
</dbReference>
<dbReference type="GO" id="GO:0003677">
    <property type="term" value="F:DNA binding"/>
    <property type="evidence" value="ECO:0007669"/>
    <property type="project" value="UniProtKB-UniRule"/>
</dbReference>
<dbReference type="FunFam" id="3.30.210.10:FF:000002">
    <property type="entry name" value="DNA polymerase"/>
    <property type="match status" value="1"/>
</dbReference>
<reference evidence="28 29" key="1">
    <citation type="journal article" date="2018" name="Gigascience">
        <title>Genomes of trombidid mites reveal novel predicted allergens and laterally-transferred genes associated with secondary metabolism.</title>
        <authorList>
            <person name="Dong X."/>
            <person name="Chaisiri K."/>
            <person name="Xia D."/>
            <person name="Armstrong S.D."/>
            <person name="Fang Y."/>
            <person name="Donnelly M.J."/>
            <person name="Kadowaki T."/>
            <person name="McGarry J.W."/>
            <person name="Darby A.C."/>
            <person name="Makepeace B.L."/>
        </authorList>
    </citation>
    <scope>NUCLEOTIDE SEQUENCE [LARGE SCALE GENOMIC DNA]</scope>
    <source>
        <strain evidence="28">UoL-WK</strain>
    </source>
</reference>
<keyword evidence="4" id="KW-0488">Methylation</keyword>
<evidence type="ECO:0000256" key="5">
    <source>
        <dbReference type="ARBA" id="ARBA00022490"/>
    </source>
</evidence>
<dbReference type="SMART" id="SM00278">
    <property type="entry name" value="HhH1"/>
    <property type="match status" value="2"/>
</dbReference>
<comment type="catalytic activity">
    <reaction evidence="21">
        <text>a 5'-end 2'-deoxyribose-2'-deoxyribonucleotide-DNA = (2E,4S)-4-hydroxypenten-2-al-5-phosphate + a 5'-end 5'-phospho-2'-deoxyribonucleoside-DNA + H(+)</text>
        <dbReference type="Rhea" id="RHEA:76255"/>
        <dbReference type="Rhea" id="RHEA-COMP:13180"/>
        <dbReference type="Rhea" id="RHEA-COMP:18657"/>
        <dbReference type="ChEBI" id="CHEBI:15378"/>
        <dbReference type="ChEBI" id="CHEBI:136412"/>
        <dbReference type="ChEBI" id="CHEBI:195194"/>
        <dbReference type="ChEBI" id="CHEBI:195195"/>
    </reaction>
</comment>
<dbReference type="GO" id="GO:0006303">
    <property type="term" value="P:double-strand break repair via nonhomologous end joining"/>
    <property type="evidence" value="ECO:0007669"/>
    <property type="project" value="TreeGrafter"/>
</dbReference>
<evidence type="ECO:0000256" key="4">
    <source>
        <dbReference type="ARBA" id="ARBA00022481"/>
    </source>
</evidence>
<evidence type="ECO:0000256" key="2">
    <source>
        <dbReference type="ARBA" id="ARBA00004123"/>
    </source>
</evidence>
<evidence type="ECO:0000313" key="28">
    <source>
        <dbReference type="EMBL" id="RWS06233.1"/>
    </source>
</evidence>
<keyword evidence="14 25" id="KW-0239">DNA-directed DNA polymerase</keyword>
<dbReference type="GO" id="GO:0140078">
    <property type="term" value="F:class I DNA-(apurinic or apyrimidinic site) endonuclease activity"/>
    <property type="evidence" value="ECO:0007669"/>
    <property type="project" value="UniProtKB-EC"/>
</dbReference>
<dbReference type="InterPro" id="IPR022312">
    <property type="entry name" value="DNA_pol_X"/>
</dbReference>
<dbReference type="EC" id="2.7.7.7" evidence="25"/>
<dbReference type="InterPro" id="IPR027421">
    <property type="entry name" value="DNA_pol_lamdba_lyase_dom_sf"/>
</dbReference>
<evidence type="ECO:0000256" key="14">
    <source>
        <dbReference type="ARBA" id="ARBA00022932"/>
    </source>
</evidence>
<comment type="cofactor">
    <cofactor evidence="1">
        <name>Mg(2+)</name>
        <dbReference type="ChEBI" id="CHEBI:18420"/>
    </cofactor>
</comment>
<dbReference type="STRING" id="1965070.A0A3S3PDG0"/>
<dbReference type="AlphaFoldDB" id="A0A3S3PDG0"/>
<proteinExistence type="inferred from homology"/>
<evidence type="ECO:0000256" key="1">
    <source>
        <dbReference type="ARBA" id="ARBA00001946"/>
    </source>
</evidence>
<comment type="subcellular location">
    <subcellularLocation>
        <location evidence="3">Cytoplasm</location>
    </subcellularLocation>
    <subcellularLocation>
        <location evidence="2 25">Nucleus</location>
    </subcellularLocation>
</comment>
<feature type="domain" description="DNA-directed DNA polymerase X" evidence="27">
    <location>
        <begin position="9"/>
        <end position="322"/>
    </location>
</feature>
<comment type="similarity">
    <text evidence="25">Belongs to the DNA polymerase type-X family.</text>
</comment>
<organism evidence="28 29">
    <name type="scientific">Dinothrombium tinctorium</name>
    <dbReference type="NCBI Taxonomy" id="1965070"/>
    <lineage>
        <taxon>Eukaryota</taxon>
        <taxon>Metazoa</taxon>
        <taxon>Ecdysozoa</taxon>
        <taxon>Arthropoda</taxon>
        <taxon>Chelicerata</taxon>
        <taxon>Arachnida</taxon>
        <taxon>Acari</taxon>
        <taxon>Acariformes</taxon>
        <taxon>Trombidiformes</taxon>
        <taxon>Prostigmata</taxon>
        <taxon>Anystina</taxon>
        <taxon>Parasitengona</taxon>
        <taxon>Trombidioidea</taxon>
        <taxon>Trombidiidae</taxon>
        <taxon>Dinothrombium</taxon>
    </lineage>
</organism>
<dbReference type="SUPFAM" id="SSF81585">
    <property type="entry name" value="PsbU/PolX domain-like"/>
    <property type="match status" value="1"/>
</dbReference>